<dbReference type="GO" id="GO:0016787">
    <property type="term" value="F:hydrolase activity"/>
    <property type="evidence" value="ECO:0007669"/>
    <property type="project" value="UniProtKB-KW"/>
</dbReference>
<dbReference type="Pfam" id="PF02517">
    <property type="entry name" value="Rce1-like"/>
    <property type="match status" value="1"/>
</dbReference>
<feature type="transmembrane region" description="Helical" evidence="1">
    <location>
        <begin position="56"/>
        <end position="76"/>
    </location>
</feature>
<feature type="transmembrane region" description="Helical" evidence="1">
    <location>
        <begin position="166"/>
        <end position="185"/>
    </location>
</feature>
<feature type="transmembrane region" description="Helical" evidence="1">
    <location>
        <begin position="105"/>
        <end position="129"/>
    </location>
</feature>
<dbReference type="EC" id="3.4.-.-" evidence="3"/>
<feature type="transmembrane region" description="Helical" evidence="1">
    <location>
        <begin position="197"/>
        <end position="216"/>
    </location>
</feature>
<reference evidence="3 4" key="1">
    <citation type="submission" date="2024-01" db="EMBL/GenBank/DDBJ databases">
        <title>the genome sequence of strain Microbacterium schleiferi NBRC 15075.</title>
        <authorList>
            <person name="Ding Y."/>
            <person name="Zhang G."/>
        </authorList>
    </citation>
    <scope>NUCLEOTIDE SEQUENCE [LARGE SCALE GENOMIC DNA]</scope>
    <source>
        <strain evidence="3 4">NBRC 15075</strain>
    </source>
</reference>
<organism evidence="3 4">
    <name type="scientific">Microbacterium schleiferi</name>
    <dbReference type="NCBI Taxonomy" id="69362"/>
    <lineage>
        <taxon>Bacteria</taxon>
        <taxon>Bacillati</taxon>
        <taxon>Actinomycetota</taxon>
        <taxon>Actinomycetes</taxon>
        <taxon>Micrococcales</taxon>
        <taxon>Microbacteriaceae</taxon>
        <taxon>Microbacterium</taxon>
    </lineage>
</organism>
<keyword evidence="4" id="KW-1185">Reference proteome</keyword>
<feature type="transmembrane region" description="Helical" evidence="1">
    <location>
        <begin position="24"/>
        <end position="44"/>
    </location>
</feature>
<dbReference type="InterPro" id="IPR003675">
    <property type="entry name" value="Rce1/LyrA-like_dom"/>
</dbReference>
<dbReference type="RefSeq" id="WP_331790659.1">
    <property type="nucleotide sequence ID" value="NZ_BAAAUO010000003.1"/>
</dbReference>
<comment type="caution">
    <text evidence="3">The sequence shown here is derived from an EMBL/GenBank/DDBJ whole genome shotgun (WGS) entry which is preliminary data.</text>
</comment>
<keyword evidence="1" id="KW-1133">Transmembrane helix</keyword>
<accession>A0ABU7V2W0</accession>
<sequence length="217" mass="22831">MLLLGAGILLATLADRLLGGTLGSALSLAALWGGMLAAIILAFARSRPRMLLRFHPFDLLYGIVLGVILRFTQGFLEIAGTGTAVWPTAGTLDGSLPASFWFDGVLAPVVIAPLLEEFFFRAVLLVAIFTAVRRMTNSRSWAGFAAISVTTVLFIGLHLVFDTYTWWSVATLGLVGIVCAGLVVATARIWGAVLTHIVFNGVAVAMLVVGTVGTVGA</sequence>
<protein>
    <submittedName>
        <fullName evidence="3">CPBP family intramembrane glutamic endopeptidase</fullName>
        <ecNumber evidence="3">3.4.-.-</ecNumber>
    </submittedName>
</protein>
<evidence type="ECO:0000259" key="2">
    <source>
        <dbReference type="Pfam" id="PF02517"/>
    </source>
</evidence>
<evidence type="ECO:0000313" key="3">
    <source>
        <dbReference type="EMBL" id="MEF2254010.1"/>
    </source>
</evidence>
<dbReference type="Proteomes" id="UP001351900">
    <property type="component" value="Unassembled WGS sequence"/>
</dbReference>
<keyword evidence="1" id="KW-0472">Membrane</keyword>
<keyword evidence="1" id="KW-0812">Transmembrane</keyword>
<feature type="domain" description="CAAX prenyl protease 2/Lysostaphin resistance protein A-like" evidence="2">
    <location>
        <begin position="105"/>
        <end position="201"/>
    </location>
</feature>
<evidence type="ECO:0000313" key="4">
    <source>
        <dbReference type="Proteomes" id="UP001351900"/>
    </source>
</evidence>
<dbReference type="EMBL" id="JAZHOV010000001">
    <property type="protein sequence ID" value="MEF2254010.1"/>
    <property type="molecule type" value="Genomic_DNA"/>
</dbReference>
<name>A0ABU7V2W0_9MICO</name>
<gene>
    <name evidence="3" type="ORF">V2V91_02510</name>
</gene>
<keyword evidence="3" id="KW-0378">Hydrolase</keyword>
<feature type="transmembrane region" description="Helical" evidence="1">
    <location>
        <begin position="141"/>
        <end position="160"/>
    </location>
</feature>
<proteinExistence type="predicted"/>
<evidence type="ECO:0000256" key="1">
    <source>
        <dbReference type="SAM" id="Phobius"/>
    </source>
</evidence>